<dbReference type="AlphaFoldDB" id="A0AAD8GIN9"/>
<reference evidence="3" key="1">
    <citation type="submission" date="2022-02" db="EMBL/GenBank/DDBJ databases">
        <title>Atlantic sturgeon de novo genome assembly.</title>
        <authorList>
            <person name="Stock M."/>
            <person name="Klopp C."/>
            <person name="Guiguen Y."/>
            <person name="Cabau C."/>
            <person name="Parinello H."/>
            <person name="Santidrian Yebra-Pimentel E."/>
            <person name="Kuhl H."/>
            <person name="Dirks R.P."/>
            <person name="Guessner J."/>
            <person name="Wuertz S."/>
            <person name="Du K."/>
            <person name="Schartl M."/>
        </authorList>
    </citation>
    <scope>NUCLEOTIDE SEQUENCE</scope>
    <source>
        <strain evidence="3">STURGEONOMICS-FGT-2020</strain>
        <tissue evidence="3">Whole blood</tissue>
    </source>
</reference>
<dbReference type="PANTHER" id="PTHR14788">
    <property type="entry name" value="TRANSMEMBRANE PROTEIN 156"/>
    <property type="match status" value="1"/>
</dbReference>
<dbReference type="Proteomes" id="UP001230051">
    <property type="component" value="Unassembled WGS sequence"/>
</dbReference>
<organism evidence="3 4">
    <name type="scientific">Acipenser oxyrinchus oxyrinchus</name>
    <dbReference type="NCBI Taxonomy" id="40147"/>
    <lineage>
        <taxon>Eukaryota</taxon>
        <taxon>Metazoa</taxon>
        <taxon>Chordata</taxon>
        <taxon>Craniata</taxon>
        <taxon>Vertebrata</taxon>
        <taxon>Euteleostomi</taxon>
        <taxon>Actinopterygii</taxon>
        <taxon>Chondrostei</taxon>
        <taxon>Acipenseriformes</taxon>
        <taxon>Acipenseridae</taxon>
        <taxon>Acipenser</taxon>
    </lineage>
</organism>
<proteinExistence type="predicted"/>
<evidence type="ECO:0000256" key="2">
    <source>
        <dbReference type="SAM" id="SignalP"/>
    </source>
</evidence>
<feature type="transmembrane region" description="Helical" evidence="1">
    <location>
        <begin position="221"/>
        <end position="244"/>
    </location>
</feature>
<evidence type="ECO:0000256" key="1">
    <source>
        <dbReference type="SAM" id="Phobius"/>
    </source>
</evidence>
<dbReference type="InterPro" id="IPR029374">
    <property type="entry name" value="TMEM156"/>
</dbReference>
<evidence type="ECO:0000313" key="4">
    <source>
        <dbReference type="Proteomes" id="UP001230051"/>
    </source>
</evidence>
<dbReference type="Pfam" id="PF15106">
    <property type="entry name" value="TMEM156"/>
    <property type="match status" value="1"/>
</dbReference>
<keyword evidence="4" id="KW-1185">Reference proteome</keyword>
<keyword evidence="1" id="KW-1133">Transmembrane helix</keyword>
<keyword evidence="1" id="KW-0812">Transmembrane</keyword>
<protein>
    <submittedName>
        <fullName evidence="3">Uncharacterized protein</fullName>
    </submittedName>
</protein>
<dbReference type="EMBL" id="JAGXEW010000002">
    <property type="protein sequence ID" value="KAK1175335.1"/>
    <property type="molecule type" value="Genomic_DNA"/>
</dbReference>
<sequence>MTKAALMKLLTSILVVFIICLPEFFDTFEGSTHKVLLYCTDICSPHHDSKQITLLNMSLPWFLQEEIAVLKLFTNDSIYSSDAGKKFCEHAKNRTESTSGWFVCGSDSDVDEVYQISSSESEVKASLEVTGTVQNVLISQYLNVGLRHSSGNGQKTFFFVMEKHATNMSEPSTANYSYNISLINTYSERAHLDVKASDMNLTIQWTTNPEDGSFSGSQLRVIWLTLILIVILLIITAVLFMLLLKNQRCNVCKRGRNTSETNTAVYKSFQYPLYANVMPGQGFACTAQQKIIYTQLKHPVINEPCFGQCRLPTIPETTCQASK</sequence>
<keyword evidence="1" id="KW-0472">Membrane</keyword>
<dbReference type="PANTHER" id="PTHR14788:SF5">
    <property type="entry name" value="TRANSMEMBRANE PROTEIN 156"/>
    <property type="match status" value="1"/>
</dbReference>
<name>A0AAD8GIN9_ACIOX</name>
<feature type="chain" id="PRO_5042062151" evidence="2">
    <location>
        <begin position="21"/>
        <end position="323"/>
    </location>
</feature>
<comment type="caution">
    <text evidence="3">The sequence shown here is derived from an EMBL/GenBank/DDBJ whole genome shotgun (WGS) entry which is preliminary data.</text>
</comment>
<gene>
    <name evidence="3" type="ORF">AOXY_G3028</name>
</gene>
<keyword evidence="2" id="KW-0732">Signal</keyword>
<evidence type="ECO:0000313" key="3">
    <source>
        <dbReference type="EMBL" id="KAK1175335.1"/>
    </source>
</evidence>
<feature type="signal peptide" evidence="2">
    <location>
        <begin position="1"/>
        <end position="20"/>
    </location>
</feature>
<accession>A0AAD8GIN9</accession>